<comment type="caution">
    <text evidence="2">The sequence shown here is derived from an EMBL/GenBank/DDBJ whole genome shotgun (WGS) entry which is preliminary data.</text>
</comment>
<reference evidence="2 3" key="1">
    <citation type="submission" date="2018-07" db="EMBL/GenBank/DDBJ databases">
        <title>Genomic Encyclopedia of Type Strains, Phase IV (KMG-IV): sequencing the most valuable type-strain genomes for metagenomic binning, comparative biology and taxonomic classification.</title>
        <authorList>
            <person name="Goeker M."/>
        </authorList>
    </citation>
    <scope>NUCLEOTIDE SEQUENCE [LARGE SCALE GENOMIC DNA]</scope>
    <source>
        <strain evidence="2 3">DSM 26407</strain>
    </source>
</reference>
<dbReference type="InterPro" id="IPR026634">
    <property type="entry name" value="TPST-like"/>
</dbReference>
<evidence type="ECO:0000313" key="3">
    <source>
        <dbReference type="Proteomes" id="UP000252707"/>
    </source>
</evidence>
<gene>
    <name evidence="2" type="ORF">DFQ59_102621</name>
</gene>
<dbReference type="SUPFAM" id="SSF52540">
    <property type="entry name" value="P-loop containing nucleoside triphosphate hydrolases"/>
    <property type="match status" value="1"/>
</dbReference>
<sequence>MKPQPASLEPSLDRGLTSRRLLKAIAHPLWALRNARYHWVRTISDSEHVFVMGPPRSGTTLMQSLLRSHPGFCGLEDETWFFFRRNYLDLRYPELPQEEMSRILRQARDSVDLFDAIANALMEQKGARRFVEKTPEHALCLPFLTRHFPRSKFVFMLRDPRDGYLSALRNPRVKSGSIPMYTELWKRSVAAFVTAQESGAKIELVRYESLCRDPRAVLEKVMTFLGESLDPAQLQSENYSKTRVRNQQGHQRLAERITDASVGQWRAHLSPEQLEEFQERIGPWMERMGYTADGR</sequence>
<protein>
    <submittedName>
        <fullName evidence="2">Sulfotransferase family protein</fullName>
    </submittedName>
</protein>
<dbReference type="PANTHER" id="PTHR12788">
    <property type="entry name" value="PROTEIN-TYROSINE SULFOTRANSFERASE 2"/>
    <property type="match status" value="1"/>
</dbReference>
<dbReference type="RefSeq" id="WP_114279066.1">
    <property type="nucleotide sequence ID" value="NZ_QPJY01000002.1"/>
</dbReference>
<dbReference type="EMBL" id="QPJY01000002">
    <property type="protein sequence ID" value="RCX32259.1"/>
    <property type="molecule type" value="Genomic_DNA"/>
</dbReference>
<dbReference type="PANTHER" id="PTHR12788:SF10">
    <property type="entry name" value="PROTEIN-TYROSINE SULFOTRANSFERASE"/>
    <property type="match status" value="1"/>
</dbReference>
<dbReference type="Proteomes" id="UP000252707">
    <property type="component" value="Unassembled WGS sequence"/>
</dbReference>
<dbReference type="OrthoDB" id="9815894at2"/>
<dbReference type="AlphaFoldDB" id="A0A369CEC0"/>
<dbReference type="Gene3D" id="3.40.50.300">
    <property type="entry name" value="P-loop containing nucleotide triphosphate hydrolases"/>
    <property type="match status" value="1"/>
</dbReference>
<accession>A0A369CEC0</accession>
<organism evidence="2 3">
    <name type="scientific">Thioalbus denitrificans</name>
    <dbReference type="NCBI Taxonomy" id="547122"/>
    <lineage>
        <taxon>Bacteria</taxon>
        <taxon>Pseudomonadati</taxon>
        <taxon>Pseudomonadota</taxon>
        <taxon>Gammaproteobacteria</taxon>
        <taxon>Chromatiales</taxon>
        <taxon>Ectothiorhodospiraceae</taxon>
        <taxon>Thioalbus</taxon>
    </lineage>
</organism>
<evidence type="ECO:0000256" key="1">
    <source>
        <dbReference type="ARBA" id="ARBA00022679"/>
    </source>
</evidence>
<dbReference type="InterPro" id="IPR027417">
    <property type="entry name" value="P-loop_NTPase"/>
</dbReference>
<proteinExistence type="predicted"/>
<dbReference type="GO" id="GO:0008476">
    <property type="term" value="F:protein-tyrosine sulfotransferase activity"/>
    <property type="evidence" value="ECO:0007669"/>
    <property type="project" value="InterPro"/>
</dbReference>
<dbReference type="Pfam" id="PF13469">
    <property type="entry name" value="Sulfotransfer_3"/>
    <property type="match status" value="1"/>
</dbReference>
<name>A0A369CEC0_9GAMM</name>
<evidence type="ECO:0000313" key="2">
    <source>
        <dbReference type="EMBL" id="RCX32259.1"/>
    </source>
</evidence>
<keyword evidence="1 2" id="KW-0808">Transferase</keyword>
<keyword evidence="3" id="KW-1185">Reference proteome</keyword>